<dbReference type="EMBL" id="JANDZV010000002">
    <property type="protein sequence ID" value="MCZ7407359.1"/>
    <property type="molecule type" value="Genomic_DNA"/>
</dbReference>
<gene>
    <name evidence="1" type="ORF">NND69_03145</name>
</gene>
<dbReference type="InterPro" id="IPR045920">
    <property type="entry name" value="DUF6339"/>
</dbReference>
<protein>
    <submittedName>
        <fullName evidence="1">DUF6339 family protein</fullName>
    </submittedName>
</protein>
<dbReference type="Proteomes" id="UP001141458">
    <property type="component" value="Unassembled WGS sequence"/>
</dbReference>
<comment type="caution">
    <text evidence="1">The sequence shown here is derived from an EMBL/GenBank/DDBJ whole genome shotgun (WGS) entry which is preliminary data.</text>
</comment>
<name>A0A9X3HAM9_9FIRM</name>
<dbReference type="AlphaFoldDB" id="A0A9X3HAM9"/>
<reference evidence="1" key="1">
    <citation type="submission" date="2022-07" db="EMBL/GenBank/DDBJ databases">
        <title>Parvimonas micra travels from the subgingival sulcus of the human oral cavity to the colorectal adenocarcinoma.</title>
        <authorList>
            <person name="Conde-Perez K."/>
            <person name="Buetas E."/>
            <person name="Aja-Macaya P."/>
            <person name="Martin-De Arribas E."/>
            <person name="Iglesias-Corras I."/>
            <person name="Trigo-Tasende N."/>
            <person name="Nasser-Ali M."/>
            <person name="Estevez L.S."/>
            <person name="Rumbo-Feal S."/>
            <person name="Otero-Alen B."/>
            <person name="Noguera J.F."/>
            <person name="Concha A."/>
            <person name="Pardinas-Lopez S."/>
            <person name="Carda-Dieguez M."/>
            <person name="Gomez-Randulfe I."/>
            <person name="Martinez-Lago N."/>
            <person name="Ladra S."/>
            <person name="Aparicio L.A."/>
            <person name="Bou G."/>
            <person name="Mira A."/>
            <person name="Vallejo J.A."/>
            <person name="Poza M."/>
        </authorList>
    </citation>
    <scope>NUCLEOTIDE SEQUENCE</scope>
    <source>
        <strain evidence="1">PM79KC-AC-4</strain>
    </source>
</reference>
<dbReference type="Pfam" id="PF19866">
    <property type="entry name" value="DUF6339"/>
    <property type="match status" value="1"/>
</dbReference>
<dbReference type="RefSeq" id="WP_269720638.1">
    <property type="nucleotide sequence ID" value="NZ_CP101408.1"/>
</dbReference>
<sequence length="256" mass="29993">MTKINVKFLTDEALSTIKANFDKFTKIVKNNCRDSSAFIAELPSKYLIEKKYQIEDFTLKLSDDGDYSKVDLDNAITLYEHLCGLPKHILGDEKFWMWLILEKCYAVTIQAMPVESGKKIIEDHWLFGQGRRRGLMFGVLSRAYYRVQLTKDDSLDNPYELTRFVTDNYLRYRELTWRSYSNNKTIVIGAIKAEKKIVEKYGLKIEEIKYYYPMIAKYISQLGSVMLLDFMTEEYIISSVEMFCNDLAKSNNILEK</sequence>
<organism evidence="1 2">
    <name type="scientific">Parvimonas micra</name>
    <dbReference type="NCBI Taxonomy" id="33033"/>
    <lineage>
        <taxon>Bacteria</taxon>
        <taxon>Bacillati</taxon>
        <taxon>Bacillota</taxon>
        <taxon>Tissierellia</taxon>
        <taxon>Tissierellales</taxon>
        <taxon>Peptoniphilaceae</taxon>
        <taxon>Parvimonas</taxon>
    </lineage>
</organism>
<evidence type="ECO:0000313" key="1">
    <source>
        <dbReference type="EMBL" id="MCZ7407359.1"/>
    </source>
</evidence>
<evidence type="ECO:0000313" key="2">
    <source>
        <dbReference type="Proteomes" id="UP001141458"/>
    </source>
</evidence>
<proteinExistence type="predicted"/>
<accession>A0A9X3HAM9</accession>